<protein>
    <submittedName>
        <fullName evidence="1">Uncharacterized protein</fullName>
    </submittedName>
</protein>
<evidence type="ECO:0000313" key="2">
    <source>
        <dbReference type="Proteomes" id="UP001634393"/>
    </source>
</evidence>
<reference evidence="1 2" key="1">
    <citation type="submission" date="2024-12" db="EMBL/GenBank/DDBJ databases">
        <title>The unique morphological basis and parallel evolutionary history of personate flowers in Penstemon.</title>
        <authorList>
            <person name="Depatie T.H."/>
            <person name="Wessinger C.A."/>
        </authorList>
    </citation>
    <scope>NUCLEOTIDE SEQUENCE [LARGE SCALE GENOMIC DNA]</scope>
    <source>
        <strain evidence="1">WTNN_2</strain>
        <tissue evidence="1">Leaf</tissue>
    </source>
</reference>
<keyword evidence="2" id="KW-1185">Reference proteome</keyword>
<organism evidence="1 2">
    <name type="scientific">Penstemon smallii</name>
    <dbReference type="NCBI Taxonomy" id="265156"/>
    <lineage>
        <taxon>Eukaryota</taxon>
        <taxon>Viridiplantae</taxon>
        <taxon>Streptophyta</taxon>
        <taxon>Embryophyta</taxon>
        <taxon>Tracheophyta</taxon>
        <taxon>Spermatophyta</taxon>
        <taxon>Magnoliopsida</taxon>
        <taxon>eudicotyledons</taxon>
        <taxon>Gunneridae</taxon>
        <taxon>Pentapetalae</taxon>
        <taxon>asterids</taxon>
        <taxon>lamiids</taxon>
        <taxon>Lamiales</taxon>
        <taxon>Plantaginaceae</taxon>
        <taxon>Cheloneae</taxon>
        <taxon>Penstemon</taxon>
    </lineage>
</organism>
<dbReference type="AlphaFoldDB" id="A0ABD3T9E7"/>
<name>A0ABD3T9E7_9LAMI</name>
<evidence type="ECO:0000313" key="1">
    <source>
        <dbReference type="EMBL" id="KAL3832893.1"/>
    </source>
</evidence>
<dbReference type="PANTHER" id="PTHR37727:SF1">
    <property type="entry name" value="ECOTROPIC VIRAL INTEGRATION SITE PROTEIN"/>
    <property type="match status" value="1"/>
</dbReference>
<comment type="caution">
    <text evidence="1">The sequence shown here is derived from an EMBL/GenBank/DDBJ whole genome shotgun (WGS) entry which is preliminary data.</text>
</comment>
<proteinExistence type="predicted"/>
<accession>A0ABD3T9E7</accession>
<gene>
    <name evidence="1" type="ORF">ACJIZ3_007629</name>
</gene>
<dbReference type="EMBL" id="JBJXBP010000004">
    <property type="protein sequence ID" value="KAL3832893.1"/>
    <property type="molecule type" value="Genomic_DNA"/>
</dbReference>
<dbReference type="PANTHER" id="PTHR37727">
    <property type="entry name" value="ECOTROPIC VIRAL INTEGRATION SITE PROTEIN"/>
    <property type="match status" value="1"/>
</dbReference>
<sequence>MAEEESRTPAPKQAAPDAQLFGLLTHLLQQVESLTNQEEVELRAKIETLGLEVRKVPPKSSRHLNEVELAQELDKLSKKLDHVDEMISSTMAEDPQVRTILSSTADIWMPVITATSDDRCNFTSVAGEDHHEGKGKGSE</sequence>
<dbReference type="Proteomes" id="UP001634393">
    <property type="component" value="Unassembled WGS sequence"/>
</dbReference>